<dbReference type="EMBL" id="QOVF01000001">
    <property type="protein sequence ID" value="KAA0696028.1"/>
    <property type="molecule type" value="Genomic_DNA"/>
</dbReference>
<keyword evidence="2 7" id="KW-0227">DNA damage</keyword>
<evidence type="ECO:0000256" key="1">
    <source>
        <dbReference type="ARBA" id="ARBA00022723"/>
    </source>
</evidence>
<dbReference type="Gene3D" id="1.10.8.420">
    <property type="entry name" value="RecR Domain 1"/>
    <property type="match status" value="1"/>
</dbReference>
<dbReference type="InterPro" id="IPR034137">
    <property type="entry name" value="TOPRIM_RecR"/>
</dbReference>
<dbReference type="PANTHER" id="PTHR30446">
    <property type="entry name" value="RECOMBINATION PROTEIN RECR"/>
    <property type="match status" value="1"/>
</dbReference>
<keyword evidence="6 7" id="KW-0234">DNA repair</keyword>
<keyword evidence="10" id="KW-1185">Reference proteome</keyword>
<evidence type="ECO:0000256" key="5">
    <source>
        <dbReference type="ARBA" id="ARBA00023172"/>
    </source>
</evidence>
<dbReference type="CDD" id="cd01025">
    <property type="entry name" value="TOPRIM_recR"/>
    <property type="match status" value="1"/>
</dbReference>
<dbReference type="AlphaFoldDB" id="A0A7V7KWW7"/>
<dbReference type="PROSITE" id="PS50880">
    <property type="entry name" value="TOPRIM"/>
    <property type="match status" value="1"/>
</dbReference>
<dbReference type="InterPro" id="IPR015967">
    <property type="entry name" value="Rcmb_RecR_Znf"/>
</dbReference>
<dbReference type="GO" id="GO:0006310">
    <property type="term" value="P:DNA recombination"/>
    <property type="evidence" value="ECO:0007669"/>
    <property type="project" value="UniProtKB-UniRule"/>
</dbReference>
<name>A0A7V7KWW7_9GAMM</name>
<sequence length="204" mass="21768">MSFSPLIRRLIDGLRGLPGVGPKTAQRMALHLLERDRDVARHLADALHAAMDGVGYCSRCRTLSEHDVCAICSDPRRDSSLLCILQSPADVWAVEQAGGFHGRYFVLKGQLSPIDGLGPEEIGIPALLEAVERSAIEESAVAEVILATNPTVEGEATAHYIANLLKPRGIKVSRIAHGVPLGGELEYIDGGTLAHALAGRTPIL</sequence>
<dbReference type="RefSeq" id="WP_096346108.1">
    <property type="nucleotide sequence ID" value="NZ_JBHOFR010000004.1"/>
</dbReference>
<dbReference type="InterPro" id="IPR006171">
    <property type="entry name" value="TOPRIM_dom"/>
</dbReference>
<protein>
    <recommendedName>
        <fullName evidence="7">Recombination protein RecR</fullName>
    </recommendedName>
</protein>
<dbReference type="Pfam" id="PF21176">
    <property type="entry name" value="RecR_HhH"/>
    <property type="match status" value="1"/>
</dbReference>
<evidence type="ECO:0000313" key="9">
    <source>
        <dbReference type="EMBL" id="KAA0696028.1"/>
    </source>
</evidence>
<dbReference type="Pfam" id="PF21175">
    <property type="entry name" value="RecR_C"/>
    <property type="match status" value="1"/>
</dbReference>
<dbReference type="Gene3D" id="6.10.250.240">
    <property type="match status" value="1"/>
</dbReference>
<dbReference type="Pfam" id="PF02132">
    <property type="entry name" value="RecR_ZnF"/>
    <property type="match status" value="1"/>
</dbReference>
<dbReference type="NCBIfam" id="TIGR00615">
    <property type="entry name" value="recR"/>
    <property type="match status" value="1"/>
</dbReference>
<keyword evidence="5 7" id="KW-0233">DNA recombination</keyword>
<dbReference type="InterPro" id="IPR000093">
    <property type="entry name" value="DNA_Rcmb_RecR"/>
</dbReference>
<dbReference type="SUPFAM" id="SSF111304">
    <property type="entry name" value="Recombination protein RecR"/>
    <property type="match status" value="1"/>
</dbReference>
<keyword evidence="3 7" id="KW-0863">Zinc-finger</keyword>
<dbReference type="Proteomes" id="UP000463138">
    <property type="component" value="Unassembled WGS sequence"/>
</dbReference>
<comment type="function">
    <text evidence="7">May play a role in DNA repair. It seems to be involved in an RecBC-independent recombinational process of DNA repair. It may act with RecF and RecO.</text>
</comment>
<comment type="similarity">
    <text evidence="7">Belongs to the RecR family.</text>
</comment>
<dbReference type="PROSITE" id="PS01300">
    <property type="entry name" value="RECR"/>
    <property type="match status" value="1"/>
</dbReference>
<dbReference type="SMART" id="SM00493">
    <property type="entry name" value="TOPRIM"/>
    <property type="match status" value="1"/>
</dbReference>
<organism evidence="9 10">
    <name type="scientific">Halopseudomonas laoshanensis</name>
    <dbReference type="NCBI Taxonomy" id="2268758"/>
    <lineage>
        <taxon>Bacteria</taxon>
        <taxon>Pseudomonadati</taxon>
        <taxon>Pseudomonadota</taxon>
        <taxon>Gammaproteobacteria</taxon>
        <taxon>Pseudomonadales</taxon>
        <taxon>Pseudomonadaceae</taxon>
        <taxon>Halopseudomonas</taxon>
    </lineage>
</organism>
<evidence type="ECO:0000256" key="4">
    <source>
        <dbReference type="ARBA" id="ARBA00022833"/>
    </source>
</evidence>
<evidence type="ECO:0000256" key="6">
    <source>
        <dbReference type="ARBA" id="ARBA00023204"/>
    </source>
</evidence>
<keyword evidence="1 7" id="KW-0479">Metal-binding</keyword>
<dbReference type="Gene3D" id="3.30.60.80">
    <property type="match status" value="1"/>
</dbReference>
<reference evidence="9 10" key="1">
    <citation type="submission" date="2018-07" db="EMBL/GenBank/DDBJ databases">
        <title>Pseudomonas laoshanensis sp. nov., isolated from soil.</title>
        <authorList>
            <person name="Sun J."/>
            <person name="Yu L."/>
            <person name="Wang M."/>
            <person name="Zhang C."/>
        </authorList>
    </citation>
    <scope>NUCLEOTIDE SEQUENCE [LARGE SCALE GENOMIC DNA]</scope>
    <source>
        <strain evidence="9 10">Y22</strain>
    </source>
</reference>
<dbReference type="Gene3D" id="3.40.1360.10">
    <property type="match status" value="1"/>
</dbReference>
<dbReference type="OrthoDB" id="9802672at2"/>
<evidence type="ECO:0000313" key="10">
    <source>
        <dbReference type="Proteomes" id="UP000463138"/>
    </source>
</evidence>
<feature type="domain" description="Toprim" evidence="8">
    <location>
        <begin position="80"/>
        <end position="180"/>
    </location>
</feature>
<proteinExistence type="inferred from homology"/>
<accession>A0A7V7KWW7</accession>
<dbReference type="GO" id="GO:0008270">
    <property type="term" value="F:zinc ion binding"/>
    <property type="evidence" value="ECO:0007669"/>
    <property type="project" value="UniProtKB-KW"/>
</dbReference>
<evidence type="ECO:0000256" key="7">
    <source>
        <dbReference type="HAMAP-Rule" id="MF_00017"/>
    </source>
</evidence>
<dbReference type="PANTHER" id="PTHR30446:SF0">
    <property type="entry name" value="RECOMBINATION PROTEIN RECR"/>
    <property type="match status" value="1"/>
</dbReference>
<dbReference type="HAMAP" id="MF_00017">
    <property type="entry name" value="RecR"/>
    <property type="match status" value="1"/>
</dbReference>
<evidence type="ECO:0000259" key="8">
    <source>
        <dbReference type="PROSITE" id="PS50880"/>
    </source>
</evidence>
<gene>
    <name evidence="7" type="primary">recR</name>
    <name evidence="9" type="ORF">DT594_01295</name>
</gene>
<evidence type="ECO:0000256" key="2">
    <source>
        <dbReference type="ARBA" id="ARBA00022763"/>
    </source>
</evidence>
<evidence type="ECO:0000256" key="3">
    <source>
        <dbReference type="ARBA" id="ARBA00022771"/>
    </source>
</evidence>
<dbReference type="Pfam" id="PF13662">
    <property type="entry name" value="Toprim_4"/>
    <property type="match status" value="1"/>
</dbReference>
<dbReference type="GO" id="GO:0006281">
    <property type="term" value="P:DNA repair"/>
    <property type="evidence" value="ECO:0007669"/>
    <property type="project" value="UniProtKB-UniRule"/>
</dbReference>
<feature type="zinc finger region" description="C4-type" evidence="7">
    <location>
        <begin position="57"/>
        <end position="72"/>
    </location>
</feature>
<keyword evidence="4 7" id="KW-0862">Zinc</keyword>
<comment type="caution">
    <text evidence="9">The sequence shown here is derived from an EMBL/GenBank/DDBJ whole genome shotgun (WGS) entry which is preliminary data.</text>
</comment>
<dbReference type="GO" id="GO:0003677">
    <property type="term" value="F:DNA binding"/>
    <property type="evidence" value="ECO:0007669"/>
    <property type="project" value="UniProtKB-UniRule"/>
</dbReference>
<dbReference type="InterPro" id="IPR023627">
    <property type="entry name" value="Rcmb_RecR"/>
</dbReference>